<evidence type="ECO:0000256" key="8">
    <source>
        <dbReference type="ARBA" id="ARBA00023242"/>
    </source>
</evidence>
<comment type="subcellular location">
    <subcellularLocation>
        <location evidence="1 10">Nucleus</location>
    </subcellularLocation>
</comment>
<evidence type="ECO:0000256" key="10">
    <source>
        <dbReference type="RuleBase" id="RU364134"/>
    </source>
</evidence>
<organism evidence="14 15">
    <name type="scientific">Clathrus columnatus</name>
    <dbReference type="NCBI Taxonomy" id="1419009"/>
    <lineage>
        <taxon>Eukaryota</taxon>
        <taxon>Fungi</taxon>
        <taxon>Dikarya</taxon>
        <taxon>Basidiomycota</taxon>
        <taxon>Agaricomycotina</taxon>
        <taxon>Agaricomycetes</taxon>
        <taxon>Phallomycetidae</taxon>
        <taxon>Phallales</taxon>
        <taxon>Clathraceae</taxon>
        <taxon>Clathrus</taxon>
    </lineage>
</organism>
<proteinExistence type="inferred from homology"/>
<dbReference type="InterPro" id="IPR009401">
    <property type="entry name" value="Med13_C"/>
</dbReference>
<dbReference type="PANTHER" id="PTHR48249">
    <property type="entry name" value="MEDIATOR OF RNA POLYMERASE II TRANSCRIPTION SUBUNIT 13"/>
    <property type="match status" value="1"/>
</dbReference>
<evidence type="ECO:0000313" key="15">
    <source>
        <dbReference type="Proteomes" id="UP001050691"/>
    </source>
</evidence>
<evidence type="ECO:0000313" key="14">
    <source>
        <dbReference type="EMBL" id="GJJ07800.1"/>
    </source>
</evidence>
<keyword evidence="4 10" id="KW-0678">Repressor</keyword>
<comment type="caution">
    <text evidence="14">The sequence shown here is derived from an EMBL/GenBank/DDBJ whole genome shotgun (WGS) entry which is preliminary data.</text>
</comment>
<evidence type="ECO:0000256" key="1">
    <source>
        <dbReference type="ARBA" id="ARBA00004123"/>
    </source>
</evidence>
<evidence type="ECO:0000256" key="6">
    <source>
        <dbReference type="ARBA" id="ARBA00023159"/>
    </source>
</evidence>
<comment type="similarity">
    <text evidence="2 10">Belongs to the Mediator complex subunit 13 family.</text>
</comment>
<keyword evidence="6 10" id="KW-0010">Activator</keyword>
<feature type="domain" description="Mediator complex subunit Med13 C-terminal" evidence="12">
    <location>
        <begin position="1294"/>
        <end position="1630"/>
    </location>
</feature>
<gene>
    <name evidence="14" type="ORF">Clacol_002005</name>
</gene>
<evidence type="ECO:0000256" key="11">
    <source>
        <dbReference type="SAM" id="MobiDB-lite"/>
    </source>
</evidence>
<evidence type="ECO:0000256" key="5">
    <source>
        <dbReference type="ARBA" id="ARBA00023015"/>
    </source>
</evidence>
<dbReference type="GO" id="GO:0003713">
    <property type="term" value="F:transcription coactivator activity"/>
    <property type="evidence" value="ECO:0007669"/>
    <property type="project" value="TreeGrafter"/>
</dbReference>
<evidence type="ECO:0000259" key="12">
    <source>
        <dbReference type="Pfam" id="PF06333"/>
    </source>
</evidence>
<keyword evidence="5 10" id="KW-0805">Transcription regulation</keyword>
<dbReference type="Proteomes" id="UP001050691">
    <property type="component" value="Unassembled WGS sequence"/>
</dbReference>
<feature type="region of interest" description="Disordered" evidence="11">
    <location>
        <begin position="753"/>
        <end position="779"/>
    </location>
</feature>
<evidence type="ECO:0000256" key="9">
    <source>
        <dbReference type="ARBA" id="ARBA00032008"/>
    </source>
</evidence>
<keyword evidence="7 10" id="KW-0804">Transcription</keyword>
<dbReference type="PANTHER" id="PTHR48249:SF3">
    <property type="entry name" value="MEDIATOR OF RNA POLYMERASE II TRANSCRIPTION SUBUNIT 13"/>
    <property type="match status" value="1"/>
</dbReference>
<evidence type="ECO:0000256" key="2">
    <source>
        <dbReference type="ARBA" id="ARBA00009354"/>
    </source>
</evidence>
<evidence type="ECO:0000256" key="3">
    <source>
        <dbReference type="ARBA" id="ARBA00019618"/>
    </source>
</evidence>
<feature type="domain" description="Mediator complex subunit Med13 N-terminal" evidence="13">
    <location>
        <begin position="25"/>
        <end position="398"/>
    </location>
</feature>
<dbReference type="Pfam" id="PF11597">
    <property type="entry name" value="Med13_N"/>
    <property type="match status" value="1"/>
</dbReference>
<protein>
    <recommendedName>
        <fullName evidence="3 10">Mediator of RNA polymerase II transcription subunit 13</fullName>
    </recommendedName>
    <alternativeName>
        <fullName evidence="9 10">Mediator complex subunit 13</fullName>
    </alternativeName>
</protein>
<dbReference type="EMBL" id="BPWL01000002">
    <property type="protein sequence ID" value="GJJ07800.1"/>
    <property type="molecule type" value="Genomic_DNA"/>
</dbReference>
<feature type="compositionally biased region" description="Acidic residues" evidence="11">
    <location>
        <begin position="877"/>
        <end position="905"/>
    </location>
</feature>
<dbReference type="InterPro" id="IPR021643">
    <property type="entry name" value="Mediator_Med13_N"/>
</dbReference>
<evidence type="ECO:0000259" key="13">
    <source>
        <dbReference type="Pfam" id="PF11597"/>
    </source>
</evidence>
<feature type="region of interest" description="Disordered" evidence="11">
    <location>
        <begin position="860"/>
        <end position="905"/>
    </location>
</feature>
<reference evidence="14" key="1">
    <citation type="submission" date="2021-10" db="EMBL/GenBank/DDBJ databases">
        <title>De novo Genome Assembly of Clathrus columnatus (Basidiomycota, Fungi) Using Illumina and Nanopore Sequence Data.</title>
        <authorList>
            <person name="Ogiso-Tanaka E."/>
            <person name="Itagaki H."/>
            <person name="Hosoya T."/>
            <person name="Hosaka K."/>
        </authorList>
    </citation>
    <scope>NUCLEOTIDE SEQUENCE</scope>
    <source>
        <strain evidence="14">MO-923</strain>
    </source>
</reference>
<comment type="subunit">
    <text evidence="10">Component of the SRB8-11 complex, which itself associates with the Mediator complex.</text>
</comment>
<comment type="function">
    <text evidence="10">Component of the SRB8-11 complex. The SRB8-11 complex is a regulatory module of the Mediator complex which is itself involved in regulation of basal and activated RNA polymerase II-dependent transcription. The SRB8-11 complex may be involved in the transcriptional repression of a subset of genes regulated by Mediator. It may inhibit the association of the Mediator complex with RNA polymerase II to form the holoenzyme complex.</text>
</comment>
<evidence type="ECO:0000256" key="4">
    <source>
        <dbReference type="ARBA" id="ARBA00022491"/>
    </source>
</evidence>
<feature type="region of interest" description="Disordered" evidence="11">
    <location>
        <begin position="488"/>
        <end position="554"/>
    </location>
</feature>
<accession>A0AAV5A0M2</accession>
<keyword evidence="15" id="KW-1185">Reference proteome</keyword>
<sequence length="1650" mass="181984">MTPSKPPRKSLRHLAENSQTLHCRYPLPPNPTIIYARFSPDNNIDDPYKIVENARQSLIKDTPENNTSLVGLLLPFVNISNSIINLWIFCIRSPNSISASIQGLSPKGKEKAPAHLFQELESLAFEGLQRVDLSDFTPNDLFSCSAECAALTRSCPACARSTCDETSQPPTSAVLLPRLSLQDAYSMFIYAVRERLIDNICSPNLSKENSMTMGADSKHPLRAIRFGQGFLTIEECFDSLWGFGWKRSSQSRHLIHTALDVYLTPTAIYIRPLPTVTNLSPISPTPPESTFCTPLSPGTPLVLAPYPTPAFYISTHASSTIPSSLRNEFWHALKGLGALGYPETAKVRSTSHSRPSILPESKFSHEDFILVYIFLNNPQGDPRGLPALWPAHLTFVDTDPSRIRLTTLPEIPGIETLLTPPRPSINAVSVSDMGSLVVSPSQALDRTIFRNSFKRLRNTQRVMRTLELHSRRRIPRLPIHEAAKSTAGYVESVAKEREKEREKANLERLRREKEGKDKTPLAGSVSGSVSTQQTPVPTPSTPTISGATVPPKPSQDIVASISSWRSTSGQFFARTAQDSTSYSFYPSPPDCNPFHVSAAGTAELASGTFGLSSVSAPSAQYTPSALPASDNVRTSAMGMPNEMDLGMDIDLSDINIGINLSRSMNMMDVNGDSDLVDVDGGFGGFGDTLITDDDFDYFDKSIVPEPSSLDKGIPSWLRDALTSEGIIPPVLPSSQQLNDPSEPEDIMVAPELLPSTPTARSPPTPNNPRTPSLEVLNPLGSPRDRLFDPVYFGDRHHIADDKYTGSQGKYLLRNLQSMATPPPEDVLIGRKRDGWRFRYDSLTDPRIGVVNRLRGLKRKLDSHSRNTKSLKQGSREEEWESIFSEEEDAEEIDSSSSCDENEEELDTMELDYDRLDVRSRESFSRPSTPPPVGHPLSPSLLYFRLEYSLLLPLGIAMRPSFKELVSSETPSVAISVPTPVSPAAALGSASERNKTLEMLAQAMSKENVENSLWSHACGLTPPFSSPPRFSIPQEHVNRLSALFKKIPGIEAALPLSALLDVASDIPPPAIFSSPKLKLLSPPKFCLGRAGLVHQVLPSAIRFWEKEGLGPRGGTKDVVAFCLFQDGEERATIVTSWLQRVARTYAARGLGAHVPGDAGPFTNGLVPLHFESVRKVLAQLMTALSLIPHVPRIVIYIISPPTLCSSLDSPTLRSIIRSRKYIPKLAGQRDFDNDRVLFHFVPESYIADPYVYPCTRYLGLEQFVQSVYDRLLRVCSRPVPSRSSMSLIHIDNRLQAPAFVLARPGPPETHFQWEGRPSLNVTDRYTFLHVGYRLSKCKKWLLAACIDERGEAHDLAIWNVPYHSEDDQTVGGDIDVNIAWIVENIWLFTSQFAKRSDTEWKIVLSRFDGITASEVEAWMLHLEMAVMNPQGRPLHVSLVCAQNDIPLALLSNTGTDESQSRPFSMVPPPGSVFVDASSLTYSVSFPGRAPIILTSYLYPTDQPSILGPSPTETDMDTTEDDTDTPLLPMETPTPVIPLCTSSLFTVSNTCNESIDTGGAMGDSALLGALYIHMLYAGKTPKSTLRKNSEEMLADITKSWYDLSVLTKERWRIPDGNWNGNDNPLPFHLAALDVMLTMLVIADTPRKEVGSV</sequence>
<dbReference type="Pfam" id="PF06333">
    <property type="entry name" value="Med13_C"/>
    <property type="match status" value="1"/>
</dbReference>
<feature type="compositionally biased region" description="Basic and acidic residues" evidence="11">
    <location>
        <begin position="493"/>
        <end position="519"/>
    </location>
</feature>
<evidence type="ECO:0000256" key="7">
    <source>
        <dbReference type="ARBA" id="ARBA00023163"/>
    </source>
</evidence>
<keyword evidence="8 10" id="KW-0539">Nucleus</keyword>
<name>A0AAV5A0M2_9AGAM</name>
<dbReference type="InterPro" id="IPR051139">
    <property type="entry name" value="Mediator_complx_sub13"/>
</dbReference>
<dbReference type="GO" id="GO:0045944">
    <property type="term" value="P:positive regulation of transcription by RNA polymerase II"/>
    <property type="evidence" value="ECO:0007669"/>
    <property type="project" value="TreeGrafter"/>
</dbReference>
<dbReference type="GO" id="GO:0016592">
    <property type="term" value="C:mediator complex"/>
    <property type="evidence" value="ECO:0007669"/>
    <property type="project" value="InterPro"/>
</dbReference>